<dbReference type="PANTHER" id="PTHR46796:SF12">
    <property type="entry name" value="HTH-TYPE DNA-BINDING TRANSCRIPTIONAL ACTIVATOR EUTR"/>
    <property type="match status" value="1"/>
</dbReference>
<evidence type="ECO:0000256" key="2">
    <source>
        <dbReference type="ARBA" id="ARBA00023125"/>
    </source>
</evidence>
<dbReference type="AlphaFoldDB" id="A0A0K1Q026"/>
<protein>
    <submittedName>
        <fullName evidence="5">Transcriptional regulator, AraC family</fullName>
    </submittedName>
</protein>
<evidence type="ECO:0000313" key="6">
    <source>
        <dbReference type="Proteomes" id="UP000064967"/>
    </source>
</evidence>
<dbReference type="EMBL" id="CP012333">
    <property type="protein sequence ID" value="AKU99133.1"/>
    <property type="molecule type" value="Genomic_DNA"/>
</dbReference>
<gene>
    <name evidence="5" type="ORF">AKJ09_05797</name>
</gene>
<dbReference type="Pfam" id="PF12833">
    <property type="entry name" value="HTH_18"/>
    <property type="match status" value="1"/>
</dbReference>
<keyword evidence="1" id="KW-0805">Transcription regulation</keyword>
<organism evidence="5 6">
    <name type="scientific">Labilithrix luteola</name>
    <dbReference type="NCBI Taxonomy" id="1391654"/>
    <lineage>
        <taxon>Bacteria</taxon>
        <taxon>Pseudomonadati</taxon>
        <taxon>Myxococcota</taxon>
        <taxon>Polyangia</taxon>
        <taxon>Polyangiales</taxon>
        <taxon>Labilitrichaceae</taxon>
        <taxon>Labilithrix</taxon>
    </lineage>
</organism>
<dbReference type="InterPro" id="IPR018060">
    <property type="entry name" value="HTH_AraC"/>
</dbReference>
<dbReference type="GO" id="GO:0043565">
    <property type="term" value="F:sequence-specific DNA binding"/>
    <property type="evidence" value="ECO:0007669"/>
    <property type="project" value="InterPro"/>
</dbReference>
<dbReference type="InterPro" id="IPR050204">
    <property type="entry name" value="AraC_XylS_family_regulators"/>
</dbReference>
<proteinExistence type="predicted"/>
<reference evidence="5 6" key="1">
    <citation type="submission" date="2015-08" db="EMBL/GenBank/DDBJ databases">
        <authorList>
            <person name="Babu N.S."/>
            <person name="Beckwith C.J."/>
            <person name="Beseler K.G."/>
            <person name="Brison A."/>
            <person name="Carone J.V."/>
            <person name="Caskin T.P."/>
            <person name="Diamond M."/>
            <person name="Durham M.E."/>
            <person name="Foxe J.M."/>
            <person name="Go M."/>
            <person name="Henderson B.A."/>
            <person name="Jones I.B."/>
            <person name="McGettigan J.A."/>
            <person name="Micheletti S.J."/>
            <person name="Nasrallah M.E."/>
            <person name="Ortiz D."/>
            <person name="Piller C.R."/>
            <person name="Privatt S.R."/>
            <person name="Schneider S.L."/>
            <person name="Sharp S."/>
            <person name="Smith T.C."/>
            <person name="Stanton J.D."/>
            <person name="Ullery H.E."/>
            <person name="Wilson R.J."/>
            <person name="Serrano M.G."/>
            <person name="Buck G."/>
            <person name="Lee V."/>
            <person name="Wang Y."/>
            <person name="Carvalho R."/>
            <person name="Voegtly L."/>
            <person name="Shi R."/>
            <person name="Duckworth R."/>
            <person name="Johnson A."/>
            <person name="Loviza R."/>
            <person name="Walstead R."/>
            <person name="Shah Z."/>
            <person name="Kiflezghi M."/>
            <person name="Wade K."/>
            <person name="Ball S.L."/>
            <person name="Bradley K.W."/>
            <person name="Asai D.J."/>
            <person name="Bowman C.A."/>
            <person name="Russell D.A."/>
            <person name="Pope W.H."/>
            <person name="Jacobs-Sera D."/>
            <person name="Hendrix R.W."/>
            <person name="Hatfull G.F."/>
        </authorList>
    </citation>
    <scope>NUCLEOTIDE SEQUENCE [LARGE SCALE GENOMIC DNA]</scope>
    <source>
        <strain evidence="5 6">DSM 27648</strain>
    </source>
</reference>
<name>A0A0K1Q026_9BACT</name>
<keyword evidence="3" id="KW-0804">Transcription</keyword>
<accession>A0A0K1Q026</accession>
<dbReference type="STRING" id="1391654.AKJ09_05797"/>
<keyword evidence="2" id="KW-0238">DNA-binding</keyword>
<feature type="domain" description="HTH araC/xylS-type" evidence="4">
    <location>
        <begin position="80"/>
        <end position="177"/>
    </location>
</feature>
<dbReference type="Proteomes" id="UP000064967">
    <property type="component" value="Chromosome"/>
</dbReference>
<dbReference type="PROSITE" id="PS01124">
    <property type="entry name" value="HTH_ARAC_FAMILY_2"/>
    <property type="match status" value="1"/>
</dbReference>
<dbReference type="KEGG" id="llu:AKJ09_05797"/>
<evidence type="ECO:0000256" key="3">
    <source>
        <dbReference type="ARBA" id="ARBA00023163"/>
    </source>
</evidence>
<evidence type="ECO:0000256" key="1">
    <source>
        <dbReference type="ARBA" id="ARBA00023015"/>
    </source>
</evidence>
<dbReference type="GO" id="GO:0003700">
    <property type="term" value="F:DNA-binding transcription factor activity"/>
    <property type="evidence" value="ECO:0007669"/>
    <property type="project" value="InterPro"/>
</dbReference>
<keyword evidence="6" id="KW-1185">Reference proteome</keyword>
<dbReference type="PANTHER" id="PTHR46796">
    <property type="entry name" value="HTH-TYPE TRANSCRIPTIONAL ACTIVATOR RHAS-RELATED"/>
    <property type="match status" value="1"/>
</dbReference>
<evidence type="ECO:0000313" key="5">
    <source>
        <dbReference type="EMBL" id="AKU99133.1"/>
    </source>
</evidence>
<evidence type="ECO:0000259" key="4">
    <source>
        <dbReference type="PROSITE" id="PS01124"/>
    </source>
</evidence>
<dbReference type="Gene3D" id="1.10.10.60">
    <property type="entry name" value="Homeodomain-like"/>
    <property type="match status" value="1"/>
</dbReference>
<dbReference type="RefSeq" id="WP_169927875.1">
    <property type="nucleotide sequence ID" value="NZ_CP012333.1"/>
</dbReference>
<sequence>MIAPGFAHAVDSRGGRIAVFLLPAYALTGHWAEVRGLSATGSWVELAEAVAHQQLDGFDPVDRLLAHEQVGTRPVDERLQLAIGALAGALDENVSMAEIASVARLSPSRLMALAREQLGTSLRPYRRWLRAFEVARAYASGASLTEAALAAGFASSAHLSIAAREQFGIRPSDVLAPQHRALIRTL</sequence>
<dbReference type="SMART" id="SM00342">
    <property type="entry name" value="HTH_ARAC"/>
    <property type="match status" value="1"/>
</dbReference>